<dbReference type="InterPro" id="IPR005522">
    <property type="entry name" value="IPK"/>
</dbReference>
<accession>A0A0B2V819</accession>
<dbReference type="GO" id="GO:0008440">
    <property type="term" value="F:inositol-1,4,5-trisphosphate 3-kinase activity"/>
    <property type="evidence" value="ECO:0007669"/>
    <property type="project" value="TreeGrafter"/>
</dbReference>
<feature type="non-terminal residue" evidence="9">
    <location>
        <position position="1"/>
    </location>
</feature>
<evidence type="ECO:0000256" key="1">
    <source>
        <dbReference type="ARBA" id="ARBA00007374"/>
    </source>
</evidence>
<keyword evidence="5" id="KW-0067">ATP-binding</keyword>
<reference evidence="9 10" key="1">
    <citation type="submission" date="2014-11" db="EMBL/GenBank/DDBJ databases">
        <title>Genetic blueprint of the zoonotic pathogen Toxocara canis.</title>
        <authorList>
            <person name="Zhu X.-Q."/>
            <person name="Korhonen P.K."/>
            <person name="Cai H."/>
            <person name="Young N.D."/>
            <person name="Nejsum P."/>
            <person name="von Samson-Himmelstjerna G."/>
            <person name="Boag P.R."/>
            <person name="Tan P."/>
            <person name="Li Q."/>
            <person name="Min J."/>
            <person name="Yang Y."/>
            <person name="Wang X."/>
            <person name="Fang X."/>
            <person name="Hall R.S."/>
            <person name="Hofmann A."/>
            <person name="Sternberg P.W."/>
            <person name="Jex A.R."/>
            <person name="Gasser R.B."/>
        </authorList>
    </citation>
    <scope>NUCLEOTIDE SEQUENCE [LARGE SCALE GENOMIC DNA]</scope>
    <source>
        <strain evidence="9">PN_DK_2014</strain>
    </source>
</reference>
<evidence type="ECO:0000256" key="7">
    <source>
        <dbReference type="ARBA" id="ARBA00036525"/>
    </source>
</evidence>
<evidence type="ECO:0000313" key="9">
    <source>
        <dbReference type="EMBL" id="KHN77110.1"/>
    </source>
</evidence>
<keyword evidence="4 8" id="KW-0418">Kinase</keyword>
<dbReference type="Proteomes" id="UP000031036">
    <property type="component" value="Unassembled WGS sequence"/>
</dbReference>
<evidence type="ECO:0000256" key="2">
    <source>
        <dbReference type="ARBA" id="ARBA00022679"/>
    </source>
</evidence>
<evidence type="ECO:0000256" key="5">
    <source>
        <dbReference type="ARBA" id="ARBA00022840"/>
    </source>
</evidence>
<gene>
    <name evidence="9" type="primary">IPK2b</name>
    <name evidence="9" type="ORF">Tcan_06150</name>
</gene>
<dbReference type="STRING" id="6265.A0A0B2V819"/>
<name>A0A0B2V819_TOXCA</name>
<evidence type="ECO:0000313" key="10">
    <source>
        <dbReference type="Proteomes" id="UP000031036"/>
    </source>
</evidence>
<comment type="catalytic activity">
    <reaction evidence="7">
        <text>1D-myo-inositol 1,3,4,6-tetrakisphosphate + ATP = 1D-myo-inositol 1,3,4,5,6-pentakisphosphate + ADP + H(+)</text>
        <dbReference type="Rhea" id="RHEA:12717"/>
        <dbReference type="ChEBI" id="CHEBI:15378"/>
        <dbReference type="ChEBI" id="CHEBI:30616"/>
        <dbReference type="ChEBI" id="CHEBI:57660"/>
        <dbReference type="ChEBI" id="CHEBI:57733"/>
        <dbReference type="ChEBI" id="CHEBI:456216"/>
        <dbReference type="EC" id="2.7.1.140"/>
    </reaction>
</comment>
<evidence type="ECO:0000256" key="6">
    <source>
        <dbReference type="ARBA" id="ARBA00036164"/>
    </source>
</evidence>
<proteinExistence type="inferred from homology"/>
<evidence type="ECO:0000256" key="8">
    <source>
        <dbReference type="RuleBase" id="RU363090"/>
    </source>
</evidence>
<dbReference type="GO" id="GO:0032958">
    <property type="term" value="P:inositol phosphate biosynthetic process"/>
    <property type="evidence" value="ECO:0007669"/>
    <property type="project" value="InterPro"/>
</dbReference>
<dbReference type="EC" id="2.7.-.-" evidence="8"/>
<dbReference type="InterPro" id="IPR038286">
    <property type="entry name" value="IPK_sf"/>
</dbReference>
<dbReference type="SUPFAM" id="SSF56104">
    <property type="entry name" value="SAICAR synthase-like"/>
    <property type="match status" value="1"/>
</dbReference>
<keyword evidence="3" id="KW-0547">Nucleotide-binding</keyword>
<comment type="similarity">
    <text evidence="1 8">Belongs to the inositol phosphokinase (IPK) family.</text>
</comment>
<evidence type="ECO:0000256" key="3">
    <source>
        <dbReference type="ARBA" id="ARBA00022741"/>
    </source>
</evidence>
<keyword evidence="2 8" id="KW-0808">Transferase</keyword>
<sequence length="206" mass="24237">FIKEKGSEFLLKPVQDGVRGQCEIALYNWVNDWLTDVISKASTKQCESDRRVILKFTEFVPKYFGLKTIRIGSKGYIYMHCVEGEPPRIRDKLWGRSRSPENIVDAYGEFLSGRQGEERKVTEEVLSQLNSIREWFMEQRIYHFFASSILIIFEACKERPPRVCVRLIDFSHVFPAEEKRDENYLFGLSNMITFIKQFRDRLSCPS</sequence>
<comment type="catalytic activity">
    <reaction evidence="6">
        <text>1D-myo-inositol 1,4,5-trisphosphate + 2 ATP = 1D-myo-inositol 1,3,4,5,6-pentakisphosphate + 2 ADP + 2 H(+)</text>
        <dbReference type="Rhea" id="RHEA:32359"/>
        <dbReference type="ChEBI" id="CHEBI:15378"/>
        <dbReference type="ChEBI" id="CHEBI:30616"/>
        <dbReference type="ChEBI" id="CHEBI:57733"/>
        <dbReference type="ChEBI" id="CHEBI:203600"/>
        <dbReference type="ChEBI" id="CHEBI:456216"/>
        <dbReference type="EC" id="2.7.1.151"/>
    </reaction>
</comment>
<comment type="caution">
    <text evidence="9">The sequence shown here is derived from an EMBL/GenBank/DDBJ whole genome shotgun (WGS) entry which is preliminary data.</text>
</comment>
<dbReference type="GO" id="GO:0005737">
    <property type="term" value="C:cytoplasm"/>
    <property type="evidence" value="ECO:0007669"/>
    <property type="project" value="TreeGrafter"/>
</dbReference>
<dbReference type="OrthoDB" id="338650at2759"/>
<dbReference type="Gene3D" id="3.30.470.160">
    <property type="entry name" value="Inositol polyphosphate kinase"/>
    <property type="match status" value="1"/>
</dbReference>
<protein>
    <recommendedName>
        <fullName evidence="8">Kinase</fullName>
        <ecNumber evidence="8">2.7.-.-</ecNumber>
    </recommendedName>
</protein>
<dbReference type="GO" id="GO:0005634">
    <property type="term" value="C:nucleus"/>
    <property type="evidence" value="ECO:0007669"/>
    <property type="project" value="TreeGrafter"/>
</dbReference>
<dbReference type="Pfam" id="PF03770">
    <property type="entry name" value="IPK"/>
    <property type="match status" value="1"/>
</dbReference>
<dbReference type="PANTHER" id="PTHR12400:SF51">
    <property type="entry name" value="INOSITOL POLYPHOSPHATE MULTIKINASE"/>
    <property type="match status" value="1"/>
</dbReference>
<dbReference type="EMBL" id="JPKZ01002384">
    <property type="protein sequence ID" value="KHN77110.1"/>
    <property type="molecule type" value="Genomic_DNA"/>
</dbReference>
<dbReference type="GO" id="GO:0005524">
    <property type="term" value="F:ATP binding"/>
    <property type="evidence" value="ECO:0007669"/>
    <property type="project" value="UniProtKB-KW"/>
</dbReference>
<dbReference type="PANTHER" id="PTHR12400">
    <property type="entry name" value="INOSITOL POLYPHOSPHATE KINASE"/>
    <property type="match status" value="1"/>
</dbReference>
<organism evidence="9 10">
    <name type="scientific">Toxocara canis</name>
    <name type="common">Canine roundworm</name>
    <dbReference type="NCBI Taxonomy" id="6265"/>
    <lineage>
        <taxon>Eukaryota</taxon>
        <taxon>Metazoa</taxon>
        <taxon>Ecdysozoa</taxon>
        <taxon>Nematoda</taxon>
        <taxon>Chromadorea</taxon>
        <taxon>Rhabditida</taxon>
        <taxon>Spirurina</taxon>
        <taxon>Ascaridomorpha</taxon>
        <taxon>Ascaridoidea</taxon>
        <taxon>Toxocaridae</taxon>
        <taxon>Toxocara</taxon>
    </lineage>
</organism>
<dbReference type="AlphaFoldDB" id="A0A0B2V819"/>
<keyword evidence="10" id="KW-1185">Reference proteome</keyword>
<evidence type="ECO:0000256" key="4">
    <source>
        <dbReference type="ARBA" id="ARBA00022777"/>
    </source>
</evidence>
<dbReference type="GO" id="GO:0047326">
    <property type="term" value="F:inositol-1,3,4,6-tetrakisphosphate 5-kinase activity"/>
    <property type="evidence" value="ECO:0007669"/>
    <property type="project" value="RHEA"/>
</dbReference>